<keyword evidence="1" id="KW-0472">Membrane</keyword>
<organism evidence="2">
    <name type="scientific">hydrothermal vent metagenome</name>
    <dbReference type="NCBI Taxonomy" id="652676"/>
    <lineage>
        <taxon>unclassified sequences</taxon>
        <taxon>metagenomes</taxon>
        <taxon>ecological metagenomes</taxon>
    </lineage>
</organism>
<keyword evidence="1" id="KW-1133">Transmembrane helix</keyword>
<dbReference type="AlphaFoldDB" id="A0A160TID6"/>
<feature type="transmembrane region" description="Helical" evidence="1">
    <location>
        <begin position="155"/>
        <end position="174"/>
    </location>
</feature>
<gene>
    <name evidence="2" type="ORF">MGWOODY_Smn1115</name>
</gene>
<feature type="transmembrane region" description="Helical" evidence="1">
    <location>
        <begin position="69"/>
        <end position="95"/>
    </location>
</feature>
<keyword evidence="1" id="KW-0812">Transmembrane</keyword>
<accession>A0A160TID6</accession>
<sequence length="214" mass="23019">MKTAIARAVMALAACCLDESRREWSAAMRVEFETAITEGKPLLFAAGCLTAAWRELLTREQGRFVLTNYALVLGLMIPMAALQIGCALLGLPYLYPGQRGLSGALLEGGAHEVLLRGLYQAAIPSLAFLQLLIGLGHLRIAWLMLERDWVGVMRLAMLMAAAAATLILFMSVLFLNGTQALLQGAVLAIELATVSIVARWHAQLFPAAATEQPG</sequence>
<dbReference type="EMBL" id="CZQE01000096">
    <property type="protein sequence ID" value="CUS43908.1"/>
    <property type="molecule type" value="Genomic_DNA"/>
</dbReference>
<evidence type="ECO:0000313" key="2">
    <source>
        <dbReference type="EMBL" id="CUS43908.1"/>
    </source>
</evidence>
<protein>
    <submittedName>
        <fullName evidence="2">Uncharacterized protein</fullName>
    </submittedName>
</protein>
<proteinExistence type="predicted"/>
<reference evidence="2" key="1">
    <citation type="submission" date="2015-10" db="EMBL/GenBank/DDBJ databases">
        <authorList>
            <person name="Gilbert D.G."/>
        </authorList>
    </citation>
    <scope>NUCLEOTIDE SEQUENCE</scope>
</reference>
<feature type="transmembrane region" description="Helical" evidence="1">
    <location>
        <begin position="121"/>
        <end position="143"/>
    </location>
</feature>
<evidence type="ECO:0000256" key="1">
    <source>
        <dbReference type="SAM" id="Phobius"/>
    </source>
</evidence>
<name>A0A160TID6_9ZZZZ</name>